<dbReference type="GO" id="GO:0016987">
    <property type="term" value="F:sigma factor activity"/>
    <property type="evidence" value="ECO:0007669"/>
    <property type="project" value="UniProtKB-KW"/>
</dbReference>
<feature type="domain" description="RNA polymerase sigma-70 region 4" evidence="9">
    <location>
        <begin position="165"/>
        <end position="213"/>
    </location>
</feature>
<evidence type="ECO:0000259" key="8">
    <source>
        <dbReference type="Pfam" id="PF04542"/>
    </source>
</evidence>
<proteinExistence type="inferred from homology"/>
<comment type="similarity">
    <text evidence="1 6">Belongs to the sigma-70 factor family. ECF subfamily.</text>
</comment>
<dbReference type="PANTHER" id="PTHR43133">
    <property type="entry name" value="RNA POLYMERASE ECF-TYPE SIGMA FACTO"/>
    <property type="match status" value="1"/>
</dbReference>
<feature type="region of interest" description="Disordered" evidence="7">
    <location>
        <begin position="1"/>
        <end position="20"/>
    </location>
</feature>
<dbReference type="SUPFAM" id="SSF88946">
    <property type="entry name" value="Sigma2 domain of RNA polymerase sigma factors"/>
    <property type="match status" value="1"/>
</dbReference>
<dbReference type="NCBIfam" id="TIGR02937">
    <property type="entry name" value="sigma70-ECF"/>
    <property type="match status" value="1"/>
</dbReference>
<dbReference type="Gene3D" id="1.10.1740.10">
    <property type="match status" value="1"/>
</dbReference>
<evidence type="ECO:0000256" key="4">
    <source>
        <dbReference type="ARBA" id="ARBA00023125"/>
    </source>
</evidence>
<dbReference type="InterPro" id="IPR014284">
    <property type="entry name" value="RNA_pol_sigma-70_dom"/>
</dbReference>
<dbReference type="InterPro" id="IPR007630">
    <property type="entry name" value="RNA_pol_sigma70_r4"/>
</dbReference>
<gene>
    <name evidence="10" type="ORF">CKY39_21820</name>
</gene>
<sequence>MTAAPDPSNPSAGTPLPRSRRASLLTVVSPDSEPSALPDDLWAEAMAAVAQRQDRDAFAQLFSHFAPRIKRYLMHSGSPAIQAEELAQEALVTVWRKAALFDPARAAATTWIFAIARNLRVDALRRRQGVQSSEDAFDFDLLQSDDPAVEDQLHDARLNERLRGALRQLPPEQQQVLHLSYFEDAPHARIAAQLCIPLGTVKSRVRLAVAQLRRLLEH</sequence>
<keyword evidence="4 6" id="KW-0238">DNA-binding</keyword>
<keyword evidence="3 6" id="KW-0731">Sigma factor</keyword>
<keyword evidence="5 6" id="KW-0804">Transcription</keyword>
<dbReference type="Proteomes" id="UP000217154">
    <property type="component" value="Chromosome"/>
</dbReference>
<evidence type="ECO:0000313" key="10">
    <source>
        <dbReference type="EMBL" id="ATA55570.1"/>
    </source>
</evidence>
<evidence type="ECO:0000256" key="5">
    <source>
        <dbReference type="ARBA" id="ARBA00023163"/>
    </source>
</evidence>
<dbReference type="PANTHER" id="PTHR43133:SF62">
    <property type="entry name" value="RNA POLYMERASE SIGMA FACTOR SIGZ"/>
    <property type="match status" value="1"/>
</dbReference>
<keyword evidence="2 6" id="KW-0805">Transcription regulation</keyword>
<dbReference type="GO" id="GO:0006352">
    <property type="term" value="P:DNA-templated transcription initiation"/>
    <property type="evidence" value="ECO:0007669"/>
    <property type="project" value="InterPro"/>
</dbReference>
<dbReference type="EMBL" id="CP023284">
    <property type="protein sequence ID" value="ATA55570.1"/>
    <property type="molecule type" value="Genomic_DNA"/>
</dbReference>
<accession>A0A250DMK3</accession>
<dbReference type="Pfam" id="PF04542">
    <property type="entry name" value="Sigma70_r2"/>
    <property type="match status" value="1"/>
</dbReference>
<name>A0A250DMK3_9BURK</name>
<dbReference type="Pfam" id="PF04545">
    <property type="entry name" value="Sigma70_r4"/>
    <property type="match status" value="1"/>
</dbReference>
<evidence type="ECO:0000256" key="2">
    <source>
        <dbReference type="ARBA" id="ARBA00023015"/>
    </source>
</evidence>
<dbReference type="AlphaFoldDB" id="A0A250DMK3"/>
<dbReference type="GO" id="GO:0003677">
    <property type="term" value="F:DNA binding"/>
    <property type="evidence" value="ECO:0007669"/>
    <property type="project" value="UniProtKB-KW"/>
</dbReference>
<dbReference type="InterPro" id="IPR000838">
    <property type="entry name" value="RNA_pol_sigma70_ECF_CS"/>
</dbReference>
<dbReference type="PROSITE" id="PS01063">
    <property type="entry name" value="SIGMA70_ECF"/>
    <property type="match status" value="1"/>
</dbReference>
<dbReference type="InterPro" id="IPR007627">
    <property type="entry name" value="RNA_pol_sigma70_r2"/>
</dbReference>
<dbReference type="InterPro" id="IPR013324">
    <property type="entry name" value="RNA_pol_sigma_r3/r4-like"/>
</dbReference>
<dbReference type="Gene3D" id="1.10.10.10">
    <property type="entry name" value="Winged helix-like DNA-binding domain superfamily/Winged helix DNA-binding domain"/>
    <property type="match status" value="1"/>
</dbReference>
<protein>
    <recommendedName>
        <fullName evidence="6">RNA polymerase sigma factor</fullName>
    </recommendedName>
</protein>
<feature type="domain" description="RNA polymerase sigma-70 region 2" evidence="8">
    <location>
        <begin position="61"/>
        <end position="128"/>
    </location>
</feature>
<organism evidence="10 11">
    <name type="scientific">Variovorax boronicumulans</name>
    <dbReference type="NCBI Taxonomy" id="436515"/>
    <lineage>
        <taxon>Bacteria</taxon>
        <taxon>Pseudomonadati</taxon>
        <taxon>Pseudomonadota</taxon>
        <taxon>Betaproteobacteria</taxon>
        <taxon>Burkholderiales</taxon>
        <taxon>Comamonadaceae</taxon>
        <taxon>Variovorax</taxon>
    </lineage>
</organism>
<dbReference type="InterPro" id="IPR039425">
    <property type="entry name" value="RNA_pol_sigma-70-like"/>
</dbReference>
<evidence type="ECO:0000256" key="3">
    <source>
        <dbReference type="ARBA" id="ARBA00023082"/>
    </source>
</evidence>
<evidence type="ECO:0000259" key="9">
    <source>
        <dbReference type="Pfam" id="PF04545"/>
    </source>
</evidence>
<evidence type="ECO:0000256" key="7">
    <source>
        <dbReference type="SAM" id="MobiDB-lite"/>
    </source>
</evidence>
<dbReference type="CDD" id="cd06171">
    <property type="entry name" value="Sigma70_r4"/>
    <property type="match status" value="1"/>
</dbReference>
<dbReference type="KEGG" id="vbo:CKY39_21820"/>
<reference evidence="10 11" key="1">
    <citation type="submission" date="2017-09" db="EMBL/GenBank/DDBJ databases">
        <title>The diverse metabolic capabilities of V. boronicumulans make it an excellent choice for continued studies on novel biodegradation.</title>
        <authorList>
            <person name="Sun S."/>
        </authorList>
    </citation>
    <scope>NUCLEOTIDE SEQUENCE [LARGE SCALE GENOMIC DNA]</scope>
    <source>
        <strain evidence="10 11">J1</strain>
    </source>
</reference>
<dbReference type="InterPro" id="IPR013325">
    <property type="entry name" value="RNA_pol_sigma_r2"/>
</dbReference>
<evidence type="ECO:0000256" key="1">
    <source>
        <dbReference type="ARBA" id="ARBA00010641"/>
    </source>
</evidence>
<dbReference type="SUPFAM" id="SSF88659">
    <property type="entry name" value="Sigma3 and sigma4 domains of RNA polymerase sigma factors"/>
    <property type="match status" value="1"/>
</dbReference>
<dbReference type="InterPro" id="IPR036388">
    <property type="entry name" value="WH-like_DNA-bd_sf"/>
</dbReference>
<evidence type="ECO:0000256" key="6">
    <source>
        <dbReference type="RuleBase" id="RU000716"/>
    </source>
</evidence>
<evidence type="ECO:0000313" key="11">
    <source>
        <dbReference type="Proteomes" id="UP000217154"/>
    </source>
</evidence>